<feature type="region of interest" description="Disordered" evidence="1">
    <location>
        <begin position="52"/>
        <end position="71"/>
    </location>
</feature>
<evidence type="ECO:0000313" key="2">
    <source>
        <dbReference type="Proteomes" id="UP000887565"/>
    </source>
</evidence>
<evidence type="ECO:0000256" key="1">
    <source>
        <dbReference type="SAM" id="MobiDB-lite"/>
    </source>
</evidence>
<dbReference type="AlphaFoldDB" id="A0A915JPN4"/>
<sequence>MLEISLSVSFKKSVICVAVALISDGAAGIGRADASDDGSSFAMLRSKISVSNRSSSAGSTSTLMGRSSSSSVAFPCGIPRRTQSGLTRTDCRYTCRDRWGNMVRVREYDSSNS</sequence>
<organism evidence="2 3">
    <name type="scientific">Romanomermis culicivorax</name>
    <name type="common">Nematode worm</name>
    <dbReference type="NCBI Taxonomy" id="13658"/>
    <lineage>
        <taxon>Eukaryota</taxon>
        <taxon>Metazoa</taxon>
        <taxon>Ecdysozoa</taxon>
        <taxon>Nematoda</taxon>
        <taxon>Enoplea</taxon>
        <taxon>Dorylaimia</taxon>
        <taxon>Mermithida</taxon>
        <taxon>Mermithoidea</taxon>
        <taxon>Mermithidae</taxon>
        <taxon>Romanomermis</taxon>
    </lineage>
</organism>
<name>A0A915JPN4_ROMCU</name>
<dbReference type="Proteomes" id="UP000887565">
    <property type="component" value="Unplaced"/>
</dbReference>
<accession>A0A915JPN4</accession>
<proteinExistence type="predicted"/>
<protein>
    <submittedName>
        <fullName evidence="3">Secreted protein</fullName>
    </submittedName>
</protein>
<dbReference type="WBParaSite" id="nRc.2.0.1.t28057-RA">
    <property type="protein sequence ID" value="nRc.2.0.1.t28057-RA"/>
    <property type="gene ID" value="nRc.2.0.1.g28057"/>
</dbReference>
<reference evidence="3" key="1">
    <citation type="submission" date="2022-11" db="UniProtKB">
        <authorList>
            <consortium name="WormBaseParasite"/>
        </authorList>
    </citation>
    <scope>IDENTIFICATION</scope>
</reference>
<evidence type="ECO:0000313" key="3">
    <source>
        <dbReference type="WBParaSite" id="nRc.2.0.1.t28057-RA"/>
    </source>
</evidence>
<keyword evidence="2" id="KW-1185">Reference proteome</keyword>